<keyword evidence="2" id="KW-1185">Reference proteome</keyword>
<evidence type="ECO:0000313" key="2">
    <source>
        <dbReference type="Proteomes" id="UP000594205"/>
    </source>
</evidence>
<evidence type="ECO:0000313" key="1">
    <source>
        <dbReference type="EMBL" id="QOV37748.1"/>
    </source>
</evidence>
<dbReference type="EMBL" id="CP063373">
    <property type="protein sequence ID" value="QOV37748.1"/>
    <property type="molecule type" value="Genomic_DNA"/>
</dbReference>
<organism evidence="1 2">
    <name type="scientific">Streptomyces ferrugineus</name>
    <dbReference type="NCBI Taxonomy" id="1413221"/>
    <lineage>
        <taxon>Bacteria</taxon>
        <taxon>Bacillati</taxon>
        <taxon>Actinomycetota</taxon>
        <taxon>Actinomycetes</taxon>
        <taxon>Kitasatosporales</taxon>
        <taxon>Streptomycetaceae</taxon>
        <taxon>Streptomyces</taxon>
    </lineage>
</organism>
<name>A0A7M2SQI7_9ACTN</name>
<gene>
    <name evidence="1" type="ORF">IM697_04825</name>
</gene>
<proteinExistence type="predicted"/>
<dbReference type="AlphaFoldDB" id="A0A7M2SQI7"/>
<dbReference type="RefSeq" id="WP_194045061.1">
    <property type="nucleotide sequence ID" value="NZ_CP063373.1"/>
</dbReference>
<accession>A0A7M2SQI7</accession>
<protein>
    <submittedName>
        <fullName evidence="1">Uncharacterized protein</fullName>
    </submittedName>
</protein>
<reference evidence="1 2" key="1">
    <citation type="submission" date="2020-10" db="EMBL/GenBank/DDBJ databases">
        <title>Streptomyces ferrugineus complate genome analysis.</title>
        <authorList>
            <person name="Anwar N."/>
        </authorList>
    </citation>
    <scope>NUCLEOTIDE SEQUENCE [LARGE SCALE GENOMIC DNA]</scope>
    <source>
        <strain evidence="1 2">CCTCC AA2014009</strain>
    </source>
</reference>
<sequence length="53" mass="5765">MPVQAVGPLLMATGASRRARFHFFHPDQLAAYERHPILLAATAYGLFATAPRG</sequence>
<dbReference type="Proteomes" id="UP000594205">
    <property type="component" value="Chromosome"/>
</dbReference>
<dbReference type="KEGG" id="sfeu:IM697_04825"/>